<feature type="region of interest" description="Disordered" evidence="1">
    <location>
        <begin position="25"/>
        <end position="50"/>
    </location>
</feature>
<evidence type="ECO:0000313" key="3">
    <source>
        <dbReference type="Proteomes" id="UP000076532"/>
    </source>
</evidence>
<sequence>MSRLSNPNLLNILLFDFEIRSSHHPDRLPPRKKQPSARFRFPSPPSRRRVPSLPLSARNFEFRISHFEIHPRLFGGWWLASANPNSIFESSHSMPIPGSRLSLRIQIAPPCAASVFHVYLPSIFRAEGASQSAVCGLQSGLVWSGDAVAMGMGMGMGMGGAPGRSTYEGARFVLISHTSSVNRNIHTSSRVEPAYISIHQRTSASAHVHIYLRRRDRRRLSTRNNLKARK</sequence>
<dbReference type="Proteomes" id="UP000076532">
    <property type="component" value="Unassembled WGS sequence"/>
</dbReference>
<name>A0A166MNF5_9AGAM</name>
<dbReference type="AlphaFoldDB" id="A0A166MNF5"/>
<proteinExistence type="predicted"/>
<dbReference type="EMBL" id="KV417528">
    <property type="protein sequence ID" value="KZP24149.1"/>
    <property type="molecule type" value="Genomic_DNA"/>
</dbReference>
<reference evidence="2 3" key="1">
    <citation type="journal article" date="2016" name="Mol. Biol. Evol.">
        <title>Comparative Genomics of Early-Diverging Mushroom-Forming Fungi Provides Insights into the Origins of Lignocellulose Decay Capabilities.</title>
        <authorList>
            <person name="Nagy L.G."/>
            <person name="Riley R."/>
            <person name="Tritt A."/>
            <person name="Adam C."/>
            <person name="Daum C."/>
            <person name="Floudas D."/>
            <person name="Sun H."/>
            <person name="Yadav J.S."/>
            <person name="Pangilinan J."/>
            <person name="Larsson K.H."/>
            <person name="Matsuura K."/>
            <person name="Barry K."/>
            <person name="Labutti K."/>
            <person name="Kuo R."/>
            <person name="Ohm R.A."/>
            <person name="Bhattacharya S.S."/>
            <person name="Shirouzu T."/>
            <person name="Yoshinaga Y."/>
            <person name="Martin F.M."/>
            <person name="Grigoriev I.V."/>
            <person name="Hibbett D.S."/>
        </authorList>
    </citation>
    <scope>NUCLEOTIDE SEQUENCE [LARGE SCALE GENOMIC DNA]</scope>
    <source>
        <strain evidence="2 3">CBS 109695</strain>
    </source>
</reference>
<accession>A0A166MNF5</accession>
<organism evidence="2 3">
    <name type="scientific">Athelia psychrophila</name>
    <dbReference type="NCBI Taxonomy" id="1759441"/>
    <lineage>
        <taxon>Eukaryota</taxon>
        <taxon>Fungi</taxon>
        <taxon>Dikarya</taxon>
        <taxon>Basidiomycota</taxon>
        <taxon>Agaricomycotina</taxon>
        <taxon>Agaricomycetes</taxon>
        <taxon>Agaricomycetidae</taxon>
        <taxon>Atheliales</taxon>
        <taxon>Atheliaceae</taxon>
        <taxon>Athelia</taxon>
    </lineage>
</organism>
<gene>
    <name evidence="2" type="ORF">FIBSPDRAFT_889103</name>
</gene>
<evidence type="ECO:0000256" key="1">
    <source>
        <dbReference type="SAM" id="MobiDB-lite"/>
    </source>
</evidence>
<keyword evidence="3" id="KW-1185">Reference proteome</keyword>
<protein>
    <submittedName>
        <fullName evidence="2">Uncharacterized protein</fullName>
    </submittedName>
</protein>
<evidence type="ECO:0000313" key="2">
    <source>
        <dbReference type="EMBL" id="KZP24149.1"/>
    </source>
</evidence>